<evidence type="ECO:0000313" key="2">
    <source>
        <dbReference type="Proteomes" id="UP000765509"/>
    </source>
</evidence>
<dbReference type="OrthoDB" id="2517660at2759"/>
<organism evidence="1 2">
    <name type="scientific">Austropuccinia psidii MF-1</name>
    <dbReference type="NCBI Taxonomy" id="1389203"/>
    <lineage>
        <taxon>Eukaryota</taxon>
        <taxon>Fungi</taxon>
        <taxon>Dikarya</taxon>
        <taxon>Basidiomycota</taxon>
        <taxon>Pucciniomycotina</taxon>
        <taxon>Pucciniomycetes</taxon>
        <taxon>Pucciniales</taxon>
        <taxon>Sphaerophragmiaceae</taxon>
        <taxon>Austropuccinia</taxon>
    </lineage>
</organism>
<protein>
    <submittedName>
        <fullName evidence="1">Uncharacterized protein</fullName>
    </submittedName>
</protein>
<name>A0A9Q3BJ12_9BASI</name>
<sequence>MVSNTSREDKRPEKPVLKCHKCGRTSNLANNCTKNTKINEFKVIEEVQCAEEKQESDQDSEISEDTPVEDYPIEKIKAFFEVTEFHTHFPQYNEDFYSLINIPDSRICKTKTAKGKASTSGASFITSILIIYVESKVNLDTGAFFTFVQQDYLQDILPEWKNHFLLIKCVQFSSSSNNMYPLGILDTNIVFAHPAISVRMKTEMVVIENCTSKHIILGTDYLNIYGNDINNHKDGYFAV</sequence>
<comment type="caution">
    <text evidence="1">The sequence shown here is derived from an EMBL/GenBank/DDBJ whole genome shotgun (WGS) entry which is preliminary data.</text>
</comment>
<evidence type="ECO:0000313" key="1">
    <source>
        <dbReference type="EMBL" id="MBW0466636.1"/>
    </source>
</evidence>
<proteinExistence type="predicted"/>
<keyword evidence="2" id="KW-1185">Reference proteome</keyword>
<gene>
    <name evidence="1" type="ORF">O181_006351</name>
</gene>
<reference evidence="1" key="1">
    <citation type="submission" date="2021-03" db="EMBL/GenBank/DDBJ databases">
        <title>Draft genome sequence of rust myrtle Austropuccinia psidii MF-1, a brazilian biotype.</title>
        <authorList>
            <person name="Quecine M.C."/>
            <person name="Pachon D.M.R."/>
            <person name="Bonatelli M.L."/>
            <person name="Correr F.H."/>
            <person name="Franceschini L.M."/>
            <person name="Leite T.F."/>
            <person name="Margarido G.R.A."/>
            <person name="Almeida C.A."/>
            <person name="Ferrarezi J.A."/>
            <person name="Labate C.A."/>
        </authorList>
    </citation>
    <scope>NUCLEOTIDE SEQUENCE</scope>
    <source>
        <strain evidence="1">MF-1</strain>
    </source>
</reference>
<accession>A0A9Q3BJ12</accession>
<dbReference type="EMBL" id="AVOT02001349">
    <property type="protein sequence ID" value="MBW0466636.1"/>
    <property type="molecule type" value="Genomic_DNA"/>
</dbReference>
<dbReference type="Proteomes" id="UP000765509">
    <property type="component" value="Unassembled WGS sequence"/>
</dbReference>
<dbReference type="AlphaFoldDB" id="A0A9Q3BJ12"/>